<accession>W7HN35</accession>
<dbReference type="InterPro" id="IPR057559">
    <property type="entry name" value="SAM_6"/>
</dbReference>
<dbReference type="AlphaFoldDB" id="W7HN35"/>
<dbReference type="EMBL" id="KI966427">
    <property type="protein sequence ID" value="EWC45446.1"/>
    <property type="molecule type" value="Genomic_DNA"/>
</dbReference>
<evidence type="ECO:0000313" key="4">
    <source>
        <dbReference type="EMBL" id="EWC45446.1"/>
    </source>
</evidence>
<dbReference type="OrthoDB" id="10257314at2759"/>
<feature type="region of interest" description="Disordered" evidence="1">
    <location>
        <begin position="596"/>
        <end position="618"/>
    </location>
</feature>
<evidence type="ECO:0000256" key="1">
    <source>
        <dbReference type="SAM" id="MobiDB-lite"/>
    </source>
</evidence>
<feature type="region of interest" description="Disordered" evidence="1">
    <location>
        <begin position="295"/>
        <end position="316"/>
    </location>
</feature>
<keyword evidence="5" id="KW-1185">Reference proteome</keyword>
<evidence type="ECO:0000259" key="2">
    <source>
        <dbReference type="Pfam" id="PF23394"/>
    </source>
</evidence>
<reference evidence="4 5" key="1">
    <citation type="submission" date="2013-05" db="EMBL/GenBank/DDBJ databases">
        <title>Drechslerella stenobrocha genome reveals carnivorous origination and mechanical trapping mechanism of predatory fungi.</title>
        <authorList>
            <person name="Liu X."/>
            <person name="Zhang W."/>
            <person name="Liu K."/>
        </authorList>
    </citation>
    <scope>NUCLEOTIDE SEQUENCE [LARGE SCALE GENOMIC DNA]</scope>
    <source>
        <strain evidence="4 5">248</strain>
    </source>
</reference>
<dbReference type="Pfam" id="PF23394">
    <property type="entry name" value="DUF7102"/>
    <property type="match status" value="1"/>
</dbReference>
<gene>
    <name evidence="4" type="ORF">DRE_00845</name>
</gene>
<proteinExistence type="predicted"/>
<dbReference type="Pfam" id="PF23395">
    <property type="entry name" value="SAM_6"/>
    <property type="match status" value="1"/>
</dbReference>
<feature type="compositionally biased region" description="Low complexity" evidence="1">
    <location>
        <begin position="596"/>
        <end position="610"/>
    </location>
</feature>
<feature type="domain" description="SAM-like" evidence="3">
    <location>
        <begin position="817"/>
        <end position="881"/>
    </location>
</feature>
<evidence type="ECO:0000313" key="5">
    <source>
        <dbReference type="Proteomes" id="UP000024837"/>
    </source>
</evidence>
<organism evidence="4 5">
    <name type="scientific">Drechslerella stenobrocha 248</name>
    <dbReference type="NCBI Taxonomy" id="1043628"/>
    <lineage>
        <taxon>Eukaryota</taxon>
        <taxon>Fungi</taxon>
        <taxon>Dikarya</taxon>
        <taxon>Ascomycota</taxon>
        <taxon>Pezizomycotina</taxon>
        <taxon>Orbiliomycetes</taxon>
        <taxon>Orbiliales</taxon>
        <taxon>Orbiliaceae</taxon>
        <taxon>Drechslerella</taxon>
    </lineage>
</organism>
<dbReference type="Proteomes" id="UP000024837">
    <property type="component" value="Unassembled WGS sequence"/>
</dbReference>
<dbReference type="HOGENOM" id="CLU_005396_1_0_1"/>
<sequence length="891" mass="98876">MHDQSLLLYARAYDLVEDHTSISPLSFICLPFDGDEEAADAPTLISNLAEHLPLHGAASSESPKDRLEASKEAGLLLSTVLSLRNLCTEEANEVYTQRESLHLDEPILQYSATSPWKRPLLSAIPTLELGKLSLHEIETNDDQDEGLAFPSYAWDRRNEISEDVAADKMTVDRAVLAYLREVVRPPAVEKAVDISEDGYICNIATRGDQATPPLSPLPSPPRALSPVNIGNIAEGIKPLSVAEFELTSIPPQDFQPIFLGDALQQNPETTNILDEIQQVSPEYSSPAKRAFPDLRLETPLSPPQSSSNPWKRHRLSDTPTQRYAFSRVVPHKEVTFSDGIEEFLIPPSLNPSSDDGLEEYSHGEQEDVLTRSAMAEFTREVMEPGANFFLLSLHQEQLDDPTKIKGESREGLRVELPLVQWQRPIPPWVCKENSANNLKNIMDEEIMTSWQYRRSLDIAGLGWNVIDTSTSIEATQGTIVLDGEEEDVLLEAFPEVLLETVLEDETAEFWMGGQGAGDDENLECAEIEPKTDLDSLVEHRKLKTVESNKADFQISPLDSRNHLSSFLILHNHQVQVPQLTPTPVLGLVSSDFFTPPASSSQASPSATKTSVTTEPDRNLLVPPDPVSTFIVSASFLECRALYRTVRSLCPSSIFIERDFDTHNPTPIFGQDDQVPEEALYETDILVSPLVGIIITTLQSVRQRTLPSATSSRPSPISVATNPVDVKNRIVETSRRCETLIVGLSIDFGGGGSELLQLGKADCDIIAGFTGFCEALGNVQVVVVRNGSANDHMARWLVETMGLHTRKWKQAKMVVDVMDEESSWEAFLRHAGMNSYAAQAVLTKLKESECGLVDFLTIEKESRRVIFEQLIGRRLLDRLDELVGTEWPCIRE</sequence>
<name>W7HN35_9PEZI</name>
<feature type="domain" description="DUF7102" evidence="2">
    <location>
        <begin position="628"/>
        <end position="803"/>
    </location>
</feature>
<dbReference type="InterPro" id="IPR055528">
    <property type="entry name" value="DUF7102"/>
</dbReference>
<protein>
    <submittedName>
        <fullName evidence="4">Uncharacterized protein</fullName>
    </submittedName>
</protein>
<evidence type="ECO:0000259" key="3">
    <source>
        <dbReference type="Pfam" id="PF23395"/>
    </source>
</evidence>